<evidence type="ECO:0000313" key="1">
    <source>
        <dbReference type="EMBL" id="MFC5480045.1"/>
    </source>
</evidence>
<protein>
    <submittedName>
        <fullName evidence="1">PAAR domain-containing protein</fullName>
    </submittedName>
</protein>
<name>A0ABW0MP80_9BURK</name>
<proteinExistence type="predicted"/>
<evidence type="ECO:0000313" key="2">
    <source>
        <dbReference type="Proteomes" id="UP001596101"/>
    </source>
</evidence>
<organism evidence="1 2">
    <name type="scientific">Massilia suwonensis</name>
    <dbReference type="NCBI Taxonomy" id="648895"/>
    <lineage>
        <taxon>Bacteria</taxon>
        <taxon>Pseudomonadati</taxon>
        <taxon>Pseudomonadota</taxon>
        <taxon>Betaproteobacteria</taxon>
        <taxon>Burkholderiales</taxon>
        <taxon>Oxalobacteraceae</taxon>
        <taxon>Telluria group</taxon>
        <taxon>Massilia</taxon>
    </lineage>
</organism>
<keyword evidence="2" id="KW-1185">Reference proteome</keyword>
<gene>
    <name evidence="1" type="ORF">ACFPQ5_17745</name>
</gene>
<dbReference type="InterPro" id="IPR008727">
    <property type="entry name" value="PAAR_motif"/>
</dbReference>
<dbReference type="CDD" id="cd14744">
    <property type="entry name" value="PAAR_CT_2"/>
    <property type="match status" value="1"/>
</dbReference>
<dbReference type="Proteomes" id="UP001596101">
    <property type="component" value="Unassembled WGS sequence"/>
</dbReference>
<dbReference type="Pfam" id="PF05488">
    <property type="entry name" value="PAAR_motif"/>
    <property type="match status" value="1"/>
</dbReference>
<accession>A0ABW0MP80</accession>
<sequence>MPDRYFITLGAATTAGGKVVSGSRFETIDGVPLAVEGDVCWCPRCLSEGVIQPDGPRLHEAIDGRLAALHDDLCICKCTPPPRLIAVQALMCQSVDGDWYAGQVAAAAQKVADANAAAIPPPPDDYLPLALVDIDTREPLVSRPYRLALPTRVVEGTLDQNGWTEPLSAAEREAVRTGRAETSIA</sequence>
<comment type="caution">
    <text evidence="1">The sequence shown here is derived from an EMBL/GenBank/DDBJ whole genome shotgun (WGS) entry which is preliminary data.</text>
</comment>
<reference evidence="2" key="1">
    <citation type="journal article" date="2019" name="Int. J. Syst. Evol. Microbiol.">
        <title>The Global Catalogue of Microorganisms (GCM) 10K type strain sequencing project: providing services to taxonomists for standard genome sequencing and annotation.</title>
        <authorList>
            <consortium name="The Broad Institute Genomics Platform"/>
            <consortium name="The Broad Institute Genome Sequencing Center for Infectious Disease"/>
            <person name="Wu L."/>
            <person name="Ma J."/>
        </authorList>
    </citation>
    <scope>NUCLEOTIDE SEQUENCE [LARGE SCALE GENOMIC DNA]</scope>
    <source>
        <strain evidence="2">CCUG 43111</strain>
    </source>
</reference>
<dbReference type="EMBL" id="JBHSMR010000013">
    <property type="protein sequence ID" value="MFC5480045.1"/>
    <property type="molecule type" value="Genomic_DNA"/>
</dbReference>
<dbReference type="RefSeq" id="WP_379758653.1">
    <property type="nucleotide sequence ID" value="NZ_JBHSMR010000013.1"/>
</dbReference>